<name>A0AAW7X974_9GAMM</name>
<organism evidence="2 3">
    <name type="scientific">Saccharophagus degradans</name>
    <dbReference type="NCBI Taxonomy" id="86304"/>
    <lineage>
        <taxon>Bacteria</taxon>
        <taxon>Pseudomonadati</taxon>
        <taxon>Pseudomonadota</taxon>
        <taxon>Gammaproteobacteria</taxon>
        <taxon>Cellvibrionales</taxon>
        <taxon>Cellvibrionaceae</taxon>
        <taxon>Saccharophagus</taxon>
    </lineage>
</organism>
<evidence type="ECO:0000313" key="3">
    <source>
        <dbReference type="Proteomes" id="UP001169760"/>
    </source>
</evidence>
<evidence type="ECO:0000313" key="2">
    <source>
        <dbReference type="EMBL" id="MDO6423058.1"/>
    </source>
</evidence>
<dbReference type="Proteomes" id="UP001169760">
    <property type="component" value="Unassembled WGS sequence"/>
</dbReference>
<accession>A0AAW7X974</accession>
<feature type="domain" description="TniQ" evidence="1">
    <location>
        <begin position="15"/>
        <end position="150"/>
    </location>
</feature>
<evidence type="ECO:0000259" key="1">
    <source>
        <dbReference type="Pfam" id="PF06527"/>
    </source>
</evidence>
<dbReference type="Pfam" id="PF06527">
    <property type="entry name" value="TniQ"/>
    <property type="match status" value="1"/>
</dbReference>
<protein>
    <submittedName>
        <fullName evidence="2">TniQ family protein</fullName>
    </submittedName>
</protein>
<dbReference type="InterPro" id="IPR009492">
    <property type="entry name" value="TniQ"/>
</dbReference>
<reference evidence="2" key="1">
    <citation type="submission" date="2023-07" db="EMBL/GenBank/DDBJ databases">
        <title>Genome content predicts the carbon catabolic preferences of heterotrophic bacteria.</title>
        <authorList>
            <person name="Gralka M."/>
        </authorList>
    </citation>
    <scope>NUCLEOTIDE SEQUENCE</scope>
    <source>
        <strain evidence="2">I3M17_2</strain>
    </source>
</reference>
<dbReference type="EMBL" id="JAUOPB010000008">
    <property type="protein sequence ID" value="MDO6423058.1"/>
    <property type="molecule type" value="Genomic_DNA"/>
</dbReference>
<sequence length="432" mass="49695">MCAHKLFPIPLQGQGTPDVESLSSYLFRSAHIHGTSVGTFLTVIHELDALKELPYQRLLSAKKGVSMLSQENVYTAALRNKLSEFTGQNMLCDPLSFLNRLVFGLTQYICGFRWCPECFCDLNRAGLPPYIKQIWHMVPVTHCPIHRTPLVNRCESCGVLQNVFSADVSIGSCFTCFNKLFPREQKLSPNDLIPSWHLSAQGIIEVFERVTYSNMIDTSKKKIRDFIEKRYQIALLERQRNISDEIKSDIALFEHYRGNSTGNYRLQSLQTIAMLMKISLFDLLIAGEGCHQVPLDFKRSQKLPEYLKPKQRLRRDHKKELERLLKILEAQSKPISLKALARQADLSVGYIEYRFPDLVRKVVDDRESYLKSQSLTSRYHAQAAALKFFMDEKYSSYPKSRKEAYRVLSAETGLPKWVLKHAIQTAYSVLKE</sequence>
<gene>
    <name evidence="2" type="ORF">Q4521_11290</name>
</gene>
<comment type="caution">
    <text evidence="2">The sequence shown here is derived from an EMBL/GenBank/DDBJ whole genome shotgun (WGS) entry which is preliminary data.</text>
</comment>
<dbReference type="AlphaFoldDB" id="A0AAW7X974"/>
<dbReference type="RefSeq" id="WP_303492844.1">
    <property type="nucleotide sequence ID" value="NZ_JAUOPB010000008.1"/>
</dbReference>
<proteinExistence type="predicted"/>